<dbReference type="Pfam" id="PF14727">
    <property type="entry name" value="PHTB1_N"/>
    <property type="match status" value="1"/>
</dbReference>
<evidence type="ECO:0000259" key="3">
    <source>
        <dbReference type="Pfam" id="PF14728"/>
    </source>
</evidence>
<feature type="region of interest" description="Disordered" evidence="1">
    <location>
        <begin position="874"/>
        <end position="898"/>
    </location>
</feature>
<evidence type="ECO:0000259" key="6">
    <source>
        <dbReference type="Pfam" id="PF23339"/>
    </source>
</evidence>
<evidence type="ECO:0000313" key="8">
    <source>
        <dbReference type="Proteomes" id="UP000243579"/>
    </source>
</evidence>
<dbReference type="GO" id="GO:0034464">
    <property type="term" value="C:BBSome"/>
    <property type="evidence" value="ECO:0007669"/>
    <property type="project" value="InterPro"/>
</dbReference>
<comment type="caution">
    <text evidence="7">The sequence shown here is derived from an EMBL/GenBank/DDBJ whole genome shotgun (WGS) entry which is preliminary data.</text>
</comment>
<feature type="domain" description="PTHB1 N-terminal" evidence="2">
    <location>
        <begin position="1"/>
        <end position="376"/>
    </location>
</feature>
<dbReference type="Pfam" id="PF14728">
    <property type="entry name" value="PTHB1_GAE"/>
    <property type="match status" value="1"/>
</dbReference>
<dbReference type="GO" id="GO:0060271">
    <property type="term" value="P:cilium assembly"/>
    <property type="evidence" value="ECO:0007669"/>
    <property type="project" value="TreeGrafter"/>
</dbReference>
<feature type="domain" description="PTHB1 platform" evidence="4">
    <location>
        <begin position="537"/>
        <end position="676"/>
    </location>
</feature>
<dbReference type="GO" id="GO:0016020">
    <property type="term" value="C:membrane"/>
    <property type="evidence" value="ECO:0007669"/>
    <property type="project" value="TreeGrafter"/>
</dbReference>
<dbReference type="STRING" id="1202772.A0A1V9YNP4"/>
<evidence type="ECO:0000259" key="4">
    <source>
        <dbReference type="Pfam" id="PF23337"/>
    </source>
</evidence>
<name>A0A1V9YNP4_ACHHY</name>
<feature type="compositionally biased region" description="Basic and acidic residues" evidence="1">
    <location>
        <begin position="877"/>
        <end position="898"/>
    </location>
</feature>
<dbReference type="PANTHER" id="PTHR20991:SF0">
    <property type="entry name" value="PROTEIN PTHB1"/>
    <property type="match status" value="1"/>
</dbReference>
<dbReference type="InterPro" id="IPR028073">
    <property type="entry name" value="PHTB1_N_dom"/>
</dbReference>
<dbReference type="InterPro" id="IPR026511">
    <property type="entry name" value="PTHB1"/>
</dbReference>
<dbReference type="Pfam" id="PF23338">
    <property type="entry name" value="PTHB1_hp"/>
    <property type="match status" value="1"/>
</dbReference>
<dbReference type="Proteomes" id="UP000243579">
    <property type="component" value="Unassembled WGS sequence"/>
</dbReference>
<gene>
    <name evidence="7" type="ORF">ACHHYP_08896</name>
</gene>
<proteinExistence type="predicted"/>
<dbReference type="Pfam" id="PF23339">
    <property type="entry name" value="PTHB1_CtH"/>
    <property type="match status" value="1"/>
</dbReference>
<evidence type="ECO:0000313" key="7">
    <source>
        <dbReference type="EMBL" id="OQR87396.1"/>
    </source>
</evidence>
<dbReference type="InterPro" id="IPR055363">
    <property type="entry name" value="PTHB1_hp_dom"/>
</dbReference>
<keyword evidence="8" id="KW-1185">Reference proteome</keyword>
<feature type="domain" description="PTHB1 C-terminal helix bundle" evidence="6">
    <location>
        <begin position="793"/>
        <end position="866"/>
    </location>
</feature>
<evidence type="ECO:0000259" key="5">
    <source>
        <dbReference type="Pfam" id="PF23338"/>
    </source>
</evidence>
<dbReference type="EMBL" id="JNBR01001444">
    <property type="protein sequence ID" value="OQR87396.1"/>
    <property type="molecule type" value="Genomic_DNA"/>
</dbReference>
<evidence type="ECO:0008006" key="9">
    <source>
        <dbReference type="Google" id="ProtNLM"/>
    </source>
</evidence>
<dbReference type="InterPro" id="IPR055364">
    <property type="entry name" value="PTHB1_CtH_dom"/>
</dbReference>
<sequence>MSLFQAREWWSVTGGTSEEYTPVALALGNVDNDPELGHAKIVVGSLHGMLRVYYPTHAEFKIEHLLLEEQLEHPILQVAVGAFVPHSTGVAMAVLHPKLLVVYTLEGVGGTGMGASYFKLSKKYEHHLGLDGEHFTAFNMVTGPFGGSRDKDHLCVQALDGRLQFFEQDRFAFLQQFPTCLVPGALCYAPATDSLVTAASDLHVECYRYQMLATSLVKKKPTKEDTPDTKVTAAKALHAEWRVNVGEPVLDVRIGRLAAGTSAKSFDIVVLGEFTLFCLRPSGDLCFQKRLGFHPSAAVLYPADPDGNDDTPRTNIIVASHTKQWMIFKANTLVWSAVAPTISTALAVGEFGGVPGMIVSLDDEGRLGVNYLGTDPPTTTVVAASDTKEINYEEMDEEHRTLLNIIRRSQGERRSEPKERILLRAQVPAIFDAAGDSDGDDEDVGALTMRVFVTYTGSNVIQNVTLAVTAPPNVIVVSAASEVLAAVDGKATTPLIVPVLLRPSPDAMPSSLEVTISAAYTLESGQPRTSLCTVKLPMCMMCRLVPPVKASTFKVRLSSPSVALSATQFTLDTNQEPPQLTDLFQDMLSQPGATPEWAKQVTGATANVLSFQYYNGVDVTILVSKNAGAKCLVAASYAGGVGRYRIQSTELDALWMVSHELVERLRLLYDKAGDDDNVSPLEIQYQDPLPLADFFGAIDDHFQLRKAVLDLKADINDRAHEFRVIQKRLLVRFKDRNPAPLNALDVLLHGTYGQLLELATQMEAAQRKLEAAGNRLSCSVSLLLMLMRFKFELDDANFGVLRAHLSPMVTNDPDMGWEDVTEAAITELLRTTLRGGAKEPTIAPEITMQPDTKKLKKHITIVCDRLGKGAVFVGGPRDARRTDSDDGSKDDDGGKDTG</sequence>
<organism evidence="7 8">
    <name type="scientific">Achlya hypogyna</name>
    <name type="common">Oomycete</name>
    <name type="synonym">Protoachlya hypogyna</name>
    <dbReference type="NCBI Taxonomy" id="1202772"/>
    <lineage>
        <taxon>Eukaryota</taxon>
        <taxon>Sar</taxon>
        <taxon>Stramenopiles</taxon>
        <taxon>Oomycota</taxon>
        <taxon>Saprolegniomycetes</taxon>
        <taxon>Saprolegniales</taxon>
        <taxon>Achlyaceae</taxon>
        <taxon>Achlya</taxon>
    </lineage>
</organism>
<dbReference type="Pfam" id="PF23337">
    <property type="entry name" value="PTHB1_pf"/>
    <property type="match status" value="1"/>
</dbReference>
<evidence type="ECO:0000256" key="1">
    <source>
        <dbReference type="SAM" id="MobiDB-lite"/>
    </source>
</evidence>
<evidence type="ECO:0000259" key="2">
    <source>
        <dbReference type="Pfam" id="PF14727"/>
    </source>
</evidence>
<dbReference type="InterPro" id="IPR055362">
    <property type="entry name" value="PTHB1_pf_dom"/>
</dbReference>
<dbReference type="PANTHER" id="PTHR20991">
    <property type="entry name" value="PARATHYROID HORMONE-RESPONSIVE B1 GENE"/>
    <property type="match status" value="1"/>
</dbReference>
<dbReference type="OrthoDB" id="10262646at2759"/>
<dbReference type="InterPro" id="IPR028074">
    <property type="entry name" value="PHTB1_GAE_dom"/>
</dbReference>
<protein>
    <recommendedName>
        <fullName evidence="9">PTHB1 N-terminal domain-containing protein</fullName>
    </recommendedName>
</protein>
<accession>A0A1V9YNP4</accession>
<reference evidence="7 8" key="1">
    <citation type="journal article" date="2014" name="Genome Biol. Evol.">
        <title>The secreted proteins of Achlya hypogyna and Thraustotheca clavata identify the ancestral oomycete secretome and reveal gene acquisitions by horizontal gene transfer.</title>
        <authorList>
            <person name="Misner I."/>
            <person name="Blouin N."/>
            <person name="Leonard G."/>
            <person name="Richards T.A."/>
            <person name="Lane C.E."/>
        </authorList>
    </citation>
    <scope>NUCLEOTIDE SEQUENCE [LARGE SCALE GENOMIC DNA]</scope>
    <source>
        <strain evidence="7 8">ATCC 48635</strain>
    </source>
</reference>
<dbReference type="AlphaFoldDB" id="A0A1V9YNP4"/>
<feature type="domain" description="PTHB1 hairpin" evidence="5">
    <location>
        <begin position="688"/>
        <end position="790"/>
    </location>
</feature>
<feature type="domain" description="PTHB1 GAE" evidence="3">
    <location>
        <begin position="447"/>
        <end position="534"/>
    </location>
</feature>